<proteinExistence type="predicted"/>
<gene>
    <name evidence="6" type="ORF">ENQ87_09455</name>
</gene>
<evidence type="ECO:0000256" key="4">
    <source>
        <dbReference type="SAM" id="MobiDB-lite"/>
    </source>
</evidence>
<sequence>MFWVMALGLAGCAQGLPRYRTEALLKYSAVKVQGGDASAAGEFASIADALEAGDRLLERKRISDAESYYLLALRKAELAEQVLLDERMRLEAQRLRAEEESREAERQRRLDEAQRQEKEKRERESQEAPKKVERSVAVKEREVRHLPSSHTVKRGETLPQIAARSDVYGDANMWPLIYRANRDQIRDPRRIWPGQVLRIPRNASREDVAEALRHAHERQLR</sequence>
<organism evidence="6">
    <name type="scientific">Geobacter metallireducens</name>
    <dbReference type="NCBI Taxonomy" id="28232"/>
    <lineage>
        <taxon>Bacteria</taxon>
        <taxon>Pseudomonadati</taxon>
        <taxon>Thermodesulfobacteriota</taxon>
        <taxon>Desulfuromonadia</taxon>
        <taxon>Geobacterales</taxon>
        <taxon>Geobacteraceae</taxon>
        <taxon>Geobacter</taxon>
    </lineage>
</organism>
<dbReference type="GO" id="GO:0005737">
    <property type="term" value="C:cytoplasm"/>
    <property type="evidence" value="ECO:0007669"/>
    <property type="project" value="UniProtKB-SubCell"/>
</dbReference>
<comment type="subcellular location">
    <subcellularLocation>
        <location evidence="1">Cytoplasm</location>
    </subcellularLocation>
</comment>
<evidence type="ECO:0000259" key="5">
    <source>
        <dbReference type="PROSITE" id="PS51782"/>
    </source>
</evidence>
<dbReference type="EMBL" id="DSOV01000043">
    <property type="protein sequence ID" value="HEN42589.1"/>
    <property type="molecule type" value="Genomic_DNA"/>
</dbReference>
<dbReference type="Pfam" id="PF01476">
    <property type="entry name" value="LysM"/>
    <property type="match status" value="1"/>
</dbReference>
<dbReference type="InterPro" id="IPR036779">
    <property type="entry name" value="LysM_dom_sf"/>
</dbReference>
<dbReference type="PANTHER" id="PTHR34700">
    <property type="entry name" value="POTASSIUM BINDING PROTEIN KBP"/>
    <property type="match status" value="1"/>
</dbReference>
<dbReference type="SUPFAM" id="SSF54106">
    <property type="entry name" value="LysM domain"/>
    <property type="match status" value="1"/>
</dbReference>
<name>A0A831UHT2_GEOME</name>
<feature type="region of interest" description="Disordered" evidence="4">
    <location>
        <begin position="95"/>
        <end position="135"/>
    </location>
</feature>
<dbReference type="InterPro" id="IPR052196">
    <property type="entry name" value="Bact_Kbp"/>
</dbReference>
<dbReference type="AlphaFoldDB" id="A0A831UHT2"/>
<feature type="domain" description="LysM" evidence="5">
    <location>
        <begin position="148"/>
        <end position="199"/>
    </location>
</feature>
<reference evidence="6" key="1">
    <citation type="journal article" date="2020" name="mSystems">
        <title>Genome- and Community-Level Interaction Insights into Carbon Utilization and Element Cycling Functions of Hydrothermarchaeota in Hydrothermal Sediment.</title>
        <authorList>
            <person name="Zhou Z."/>
            <person name="Liu Y."/>
            <person name="Xu W."/>
            <person name="Pan J."/>
            <person name="Luo Z.H."/>
            <person name="Li M."/>
        </authorList>
    </citation>
    <scope>NUCLEOTIDE SEQUENCE [LARGE SCALE GENOMIC DNA]</scope>
    <source>
        <strain evidence="6">SpSt-349</strain>
    </source>
</reference>
<protein>
    <recommendedName>
        <fullName evidence="3">Potassium binding protein Kbp</fullName>
    </recommendedName>
</protein>
<dbReference type="CDD" id="cd00118">
    <property type="entry name" value="LysM"/>
    <property type="match status" value="1"/>
</dbReference>
<dbReference type="SMART" id="SM00257">
    <property type="entry name" value="LysM"/>
    <property type="match status" value="1"/>
</dbReference>
<evidence type="ECO:0000256" key="1">
    <source>
        <dbReference type="ARBA" id="ARBA00004496"/>
    </source>
</evidence>
<dbReference type="FunFam" id="3.10.350.10:FF:000001">
    <property type="entry name" value="Peptidoglycan-binding protein LysM"/>
    <property type="match status" value="1"/>
</dbReference>
<comment type="caution">
    <text evidence="6">The sequence shown here is derived from an EMBL/GenBank/DDBJ whole genome shotgun (WGS) entry which is preliminary data.</text>
</comment>
<evidence type="ECO:0000256" key="2">
    <source>
        <dbReference type="ARBA" id="ARBA00022490"/>
    </source>
</evidence>
<dbReference type="InterPro" id="IPR018392">
    <property type="entry name" value="LysM"/>
</dbReference>
<evidence type="ECO:0000256" key="3">
    <source>
        <dbReference type="ARBA" id="ARBA00072219"/>
    </source>
</evidence>
<dbReference type="PANTHER" id="PTHR34700:SF4">
    <property type="entry name" value="PHAGE-LIKE ELEMENT PBSX PROTEIN XKDP"/>
    <property type="match status" value="1"/>
</dbReference>
<dbReference type="PROSITE" id="PS51782">
    <property type="entry name" value="LYSM"/>
    <property type="match status" value="1"/>
</dbReference>
<keyword evidence="2" id="KW-0963">Cytoplasm</keyword>
<evidence type="ECO:0000313" key="6">
    <source>
        <dbReference type="EMBL" id="HEN42589.1"/>
    </source>
</evidence>
<dbReference type="Gene3D" id="3.10.350.10">
    <property type="entry name" value="LysM domain"/>
    <property type="match status" value="1"/>
</dbReference>
<accession>A0A831UHT2</accession>